<dbReference type="PROSITE" id="PS00614">
    <property type="entry name" value="IGPS"/>
    <property type="match status" value="1"/>
</dbReference>
<dbReference type="InterPro" id="IPR001468">
    <property type="entry name" value="Indole-3-GlycerolPSynthase_CS"/>
</dbReference>
<evidence type="ECO:0000256" key="9">
    <source>
        <dbReference type="HAMAP-Rule" id="MF_00134"/>
    </source>
</evidence>
<protein>
    <recommendedName>
        <fullName evidence="9">Indole-3-glycerol phosphate synthase</fullName>
        <shortName evidence="9">IGPS</shortName>
        <ecNumber evidence="9">4.1.1.48</ecNumber>
    </recommendedName>
</protein>
<dbReference type="HAMAP" id="MF_00134_A">
    <property type="entry name" value="IGPS_A"/>
    <property type="match status" value="1"/>
</dbReference>
<proteinExistence type="inferred from homology"/>
<evidence type="ECO:0000256" key="3">
    <source>
        <dbReference type="ARBA" id="ARBA00008737"/>
    </source>
</evidence>
<dbReference type="HAMAP" id="MF_00134_B">
    <property type="entry name" value="IGPS_B"/>
    <property type="match status" value="1"/>
</dbReference>
<dbReference type="RefSeq" id="WP_025746944.1">
    <property type="nucleotide sequence ID" value="NZ_FOXR01000002.1"/>
</dbReference>
<dbReference type="InterPro" id="IPR013785">
    <property type="entry name" value="Aldolase_TIM"/>
</dbReference>
<dbReference type="SUPFAM" id="SSF51366">
    <property type="entry name" value="Ribulose-phoshate binding barrel"/>
    <property type="match status" value="1"/>
</dbReference>
<evidence type="ECO:0000256" key="4">
    <source>
        <dbReference type="ARBA" id="ARBA00022605"/>
    </source>
</evidence>
<dbReference type="PANTHER" id="PTHR22854">
    <property type="entry name" value="TRYPTOPHAN BIOSYNTHESIS PROTEIN"/>
    <property type="match status" value="1"/>
</dbReference>
<dbReference type="InterPro" id="IPR013798">
    <property type="entry name" value="Indole-3-glycerol_P_synth_dom"/>
</dbReference>
<organism evidence="11 12">
    <name type="scientific">Caldicoprobacter faecalis</name>
    <dbReference type="NCBI Taxonomy" id="937334"/>
    <lineage>
        <taxon>Bacteria</taxon>
        <taxon>Bacillati</taxon>
        <taxon>Bacillota</taxon>
        <taxon>Clostridia</taxon>
        <taxon>Caldicoprobacterales</taxon>
        <taxon>Caldicoprobacteraceae</taxon>
        <taxon>Caldicoprobacter</taxon>
    </lineage>
</organism>
<dbReference type="GO" id="GO:0000162">
    <property type="term" value="P:L-tryptophan biosynthetic process"/>
    <property type="evidence" value="ECO:0007669"/>
    <property type="project" value="UniProtKB-UniRule"/>
</dbReference>
<dbReference type="AlphaFoldDB" id="A0A1I5SBS0"/>
<dbReference type="OrthoDB" id="9804217at2"/>
<dbReference type="InterPro" id="IPR045186">
    <property type="entry name" value="Indole-3-glycerol_P_synth"/>
</dbReference>
<feature type="domain" description="Indole-3-glycerol phosphate synthase" evidence="10">
    <location>
        <begin position="3"/>
        <end position="257"/>
    </location>
</feature>
<dbReference type="STRING" id="937334.SAMN05444406_10271"/>
<keyword evidence="7 9" id="KW-0057">Aromatic amino acid biosynthesis</keyword>
<accession>A0A1I5SBS0</accession>
<evidence type="ECO:0000313" key="12">
    <source>
        <dbReference type="Proteomes" id="UP000198577"/>
    </source>
</evidence>
<keyword evidence="8 9" id="KW-0456">Lyase</keyword>
<comment type="catalytic activity">
    <reaction evidence="1 9">
        <text>1-(2-carboxyphenylamino)-1-deoxy-D-ribulose 5-phosphate + H(+) = (1S,2R)-1-C-(indol-3-yl)glycerol 3-phosphate + CO2 + H2O</text>
        <dbReference type="Rhea" id="RHEA:23476"/>
        <dbReference type="ChEBI" id="CHEBI:15377"/>
        <dbReference type="ChEBI" id="CHEBI:15378"/>
        <dbReference type="ChEBI" id="CHEBI:16526"/>
        <dbReference type="ChEBI" id="CHEBI:58613"/>
        <dbReference type="ChEBI" id="CHEBI:58866"/>
        <dbReference type="EC" id="4.1.1.48"/>
    </reaction>
</comment>
<dbReference type="Proteomes" id="UP000198577">
    <property type="component" value="Unassembled WGS sequence"/>
</dbReference>
<dbReference type="Pfam" id="PF00218">
    <property type="entry name" value="IGPS"/>
    <property type="match status" value="1"/>
</dbReference>
<dbReference type="Gene3D" id="3.20.20.70">
    <property type="entry name" value="Aldolase class I"/>
    <property type="match status" value="1"/>
</dbReference>
<evidence type="ECO:0000256" key="1">
    <source>
        <dbReference type="ARBA" id="ARBA00001633"/>
    </source>
</evidence>
<comment type="similarity">
    <text evidence="3 9">Belongs to the TrpC family.</text>
</comment>
<dbReference type="NCBIfam" id="NF001377">
    <property type="entry name" value="PRK00278.2-4"/>
    <property type="match status" value="1"/>
</dbReference>
<keyword evidence="5 9" id="KW-0210">Decarboxylase</keyword>
<dbReference type="PANTHER" id="PTHR22854:SF2">
    <property type="entry name" value="INDOLE-3-GLYCEROL-PHOSPHATE SYNTHASE"/>
    <property type="match status" value="1"/>
</dbReference>
<sequence>MFLDEIVAYKKKCVEEQKRKKPLKVLEKEIQLAPPHRNFAKALRQSSCGSQDEVKIIAEIKRASPSRGVIREDIVPVDVARMYQEGGADAISVLTEDKYFMGCDAFLQQVKQAVSCPVLRKDFIVDSYQLYQSKALGADAVLLIVAVLGKRLKEFYSLAKSLGLECLVEVHDKRELEIALDCGAEVIGINNRDLKSFKVSLDTTERLIKIIPRHTVKVSESGIKSAEDIRRLKSMGVDAFLIGETLMTASDVVGTLRRFKGMIV</sequence>
<comment type="pathway">
    <text evidence="2 9">Amino-acid biosynthesis; L-tryptophan biosynthesis; L-tryptophan from chorismate: step 4/5.</text>
</comment>
<dbReference type="GO" id="GO:0004640">
    <property type="term" value="F:phosphoribosylanthranilate isomerase activity"/>
    <property type="evidence" value="ECO:0007669"/>
    <property type="project" value="TreeGrafter"/>
</dbReference>
<keyword evidence="6 9" id="KW-0822">Tryptophan biosynthesis</keyword>
<evidence type="ECO:0000256" key="8">
    <source>
        <dbReference type="ARBA" id="ARBA00023239"/>
    </source>
</evidence>
<keyword evidence="12" id="KW-1185">Reference proteome</keyword>
<reference evidence="11 12" key="1">
    <citation type="submission" date="2016-10" db="EMBL/GenBank/DDBJ databases">
        <authorList>
            <person name="de Groot N.N."/>
        </authorList>
    </citation>
    <scope>NUCLEOTIDE SEQUENCE [LARGE SCALE GENOMIC DNA]</scope>
    <source>
        <strain evidence="11 12">DSM 20678</strain>
    </source>
</reference>
<name>A0A1I5SBS0_9FIRM</name>
<dbReference type="EMBL" id="FOXR01000002">
    <property type="protein sequence ID" value="SFP68161.1"/>
    <property type="molecule type" value="Genomic_DNA"/>
</dbReference>
<dbReference type="GO" id="GO:0004425">
    <property type="term" value="F:indole-3-glycerol-phosphate synthase activity"/>
    <property type="evidence" value="ECO:0007669"/>
    <property type="project" value="UniProtKB-UniRule"/>
</dbReference>
<dbReference type="FunFam" id="3.20.20.70:FF:000024">
    <property type="entry name" value="Indole-3-glycerol phosphate synthase"/>
    <property type="match status" value="1"/>
</dbReference>
<evidence type="ECO:0000259" key="10">
    <source>
        <dbReference type="Pfam" id="PF00218"/>
    </source>
</evidence>
<evidence type="ECO:0000256" key="6">
    <source>
        <dbReference type="ARBA" id="ARBA00022822"/>
    </source>
</evidence>
<evidence type="ECO:0000313" key="11">
    <source>
        <dbReference type="EMBL" id="SFP68161.1"/>
    </source>
</evidence>
<dbReference type="InterPro" id="IPR011060">
    <property type="entry name" value="RibuloseP-bd_barrel"/>
</dbReference>
<evidence type="ECO:0000256" key="2">
    <source>
        <dbReference type="ARBA" id="ARBA00004696"/>
    </source>
</evidence>
<dbReference type="CDD" id="cd00331">
    <property type="entry name" value="IGPS"/>
    <property type="match status" value="1"/>
</dbReference>
<evidence type="ECO:0000256" key="5">
    <source>
        <dbReference type="ARBA" id="ARBA00022793"/>
    </source>
</evidence>
<dbReference type="UniPathway" id="UPA00035">
    <property type="reaction ID" value="UER00043"/>
</dbReference>
<evidence type="ECO:0000256" key="7">
    <source>
        <dbReference type="ARBA" id="ARBA00023141"/>
    </source>
</evidence>
<gene>
    <name evidence="9" type="primary">trpC</name>
    <name evidence="11" type="ORF">SAMN05444406_10271</name>
</gene>
<keyword evidence="4 9" id="KW-0028">Amino-acid biosynthesis</keyword>
<dbReference type="EC" id="4.1.1.48" evidence="9"/>